<evidence type="ECO:0000313" key="2">
    <source>
        <dbReference type="Proteomes" id="UP000040088"/>
    </source>
</evidence>
<accession>A0A0T9TXP1</accession>
<dbReference type="Proteomes" id="UP000040088">
    <property type="component" value="Unassembled WGS sequence"/>
</dbReference>
<organism evidence="1 2">
    <name type="scientific">Yersinia aleksiciae</name>
    <dbReference type="NCBI Taxonomy" id="263819"/>
    <lineage>
        <taxon>Bacteria</taxon>
        <taxon>Pseudomonadati</taxon>
        <taxon>Pseudomonadota</taxon>
        <taxon>Gammaproteobacteria</taxon>
        <taxon>Enterobacterales</taxon>
        <taxon>Yersiniaceae</taxon>
        <taxon>Yersinia</taxon>
    </lineage>
</organism>
<reference evidence="2" key="1">
    <citation type="submission" date="2015-03" db="EMBL/GenBank/DDBJ databases">
        <authorList>
            <consortium name="Pathogen Informatics"/>
        </authorList>
    </citation>
    <scope>NUCLEOTIDE SEQUENCE [LARGE SCALE GENOMIC DNA]</scope>
    <source>
        <strain evidence="2">IP27925</strain>
    </source>
</reference>
<name>A0A0T9TXP1_YERAE</name>
<dbReference type="EMBL" id="CQEM01000007">
    <property type="protein sequence ID" value="CNL07606.1"/>
    <property type="molecule type" value="Genomic_DNA"/>
</dbReference>
<evidence type="ECO:0000313" key="1">
    <source>
        <dbReference type="EMBL" id="CNL07606.1"/>
    </source>
</evidence>
<proteinExistence type="predicted"/>
<dbReference type="AlphaFoldDB" id="A0A0T9TXP1"/>
<gene>
    <name evidence="1" type="ORF">ERS008460_01791</name>
</gene>
<sequence>MTGRHRVDLPELAAQSVDRIFSMSALFLLIPQRLSDLFAI</sequence>
<protein>
    <submittedName>
        <fullName evidence="1">Uncharacterized protein</fullName>
    </submittedName>
</protein>